<dbReference type="InterPro" id="IPR036188">
    <property type="entry name" value="FAD/NAD-bd_sf"/>
</dbReference>
<dbReference type="InterPro" id="IPR031656">
    <property type="entry name" value="DAO_C"/>
</dbReference>
<dbReference type="NCBIfam" id="NF009906">
    <property type="entry name" value="PRK13369.1"/>
    <property type="match status" value="1"/>
</dbReference>
<dbReference type="PANTHER" id="PTHR11985">
    <property type="entry name" value="GLYCEROL-3-PHOSPHATE DEHYDROGENASE"/>
    <property type="match status" value="1"/>
</dbReference>
<dbReference type="InterPro" id="IPR038299">
    <property type="entry name" value="DAO_C_sf"/>
</dbReference>
<dbReference type="Gene3D" id="3.50.50.60">
    <property type="entry name" value="FAD/NAD(P)-binding domain"/>
    <property type="match status" value="1"/>
</dbReference>
<proteinExistence type="inferred from homology"/>
<dbReference type="EMBL" id="DRQG01000048">
    <property type="protein sequence ID" value="HGY55089.1"/>
    <property type="molecule type" value="Genomic_DNA"/>
</dbReference>
<evidence type="ECO:0000256" key="4">
    <source>
        <dbReference type="ARBA" id="ARBA00022827"/>
    </source>
</evidence>
<feature type="domain" description="Alpha-glycerophosphate oxidase C-terminal" evidence="8">
    <location>
        <begin position="402"/>
        <end position="529"/>
    </location>
</feature>
<organism evidence="9">
    <name type="scientific">Caldithrix abyssi</name>
    <dbReference type="NCBI Taxonomy" id="187145"/>
    <lineage>
        <taxon>Bacteria</taxon>
        <taxon>Pseudomonadati</taxon>
        <taxon>Calditrichota</taxon>
        <taxon>Calditrichia</taxon>
        <taxon>Calditrichales</taxon>
        <taxon>Calditrichaceae</taxon>
        <taxon>Caldithrix</taxon>
    </lineage>
</organism>
<name>A0A7V4U1A7_CALAY</name>
<protein>
    <recommendedName>
        <fullName evidence="6">Glycerol-3-phosphate dehydrogenase</fullName>
        <ecNumber evidence="6">1.1.5.3</ecNumber>
    </recommendedName>
</protein>
<comment type="similarity">
    <text evidence="2 6">Belongs to the FAD-dependent glycerol-3-phosphate dehydrogenase family.</text>
</comment>
<sequence>MGNNLVRSNKKNKLFDLAIIGGGINGAGIALDAALRGLSVVLLEKDDFGSHTTSASTKLIHGGLRYLEYFDFGLVRESLRERERLLRNAPHLAWPLKLNVPVYRHSKRGPVLIKAGMILYDILSYDKSLPSHNFYRVGNNGHRLPLDSGINKQGLRAVASYYDCQIGYPERLCIEVVLSAQREGALTLNYHEVLSVSDHTDRKTLLIHDKIHNSRLEISARMVVNAGGIFVDEVNKRIDNSIPRKMGGTKGSHILIRKFDHGPKNAYYVEAVQDGRPFFVIPWRDYYLIGTTDIYYDGDLDHITASEEEVDYLLTELHHLFPSWSVTKKDIVYTYSGVRPLPYEPGKKESQITRNHIILDHGKFEGPDNLISIIGGKLTTYRSLAEECVDLVCRKLGCSTKCLTQSYTLIGGKGFVSYTTDLDNQVREYARRFTLSEKVVKHLILYYGSRFKEILALTEKNPELKQTVCKNNSDILAQVVYAIQAEQAKTLEDILLRRTSIGTSFCMGLDCVQNIAPLASEYLDWNEEQMMQAIENYIEYIYINHKNHLKN</sequence>
<dbReference type="SUPFAM" id="SSF51905">
    <property type="entry name" value="FAD/NAD(P)-binding domain"/>
    <property type="match status" value="1"/>
</dbReference>
<dbReference type="AlphaFoldDB" id="A0A7V4U1A7"/>
<evidence type="ECO:0000259" key="7">
    <source>
        <dbReference type="Pfam" id="PF01266"/>
    </source>
</evidence>
<gene>
    <name evidence="9" type="ORF">ENK44_05270</name>
</gene>
<dbReference type="GO" id="GO:0009331">
    <property type="term" value="C:glycerol-3-phosphate dehydrogenase (FAD) complex"/>
    <property type="evidence" value="ECO:0007669"/>
    <property type="project" value="UniProtKB-UniRule"/>
</dbReference>
<dbReference type="PANTHER" id="PTHR11985:SF15">
    <property type="entry name" value="GLYCEROL-3-PHOSPHATE DEHYDROGENASE, MITOCHONDRIAL"/>
    <property type="match status" value="1"/>
</dbReference>
<dbReference type="Gene3D" id="3.30.9.10">
    <property type="entry name" value="D-Amino Acid Oxidase, subunit A, domain 2"/>
    <property type="match status" value="1"/>
</dbReference>
<dbReference type="Gene3D" id="1.10.8.870">
    <property type="entry name" value="Alpha-glycerophosphate oxidase, cap domain"/>
    <property type="match status" value="1"/>
</dbReference>
<reference evidence="9" key="1">
    <citation type="journal article" date="2020" name="mSystems">
        <title>Genome- and Community-Level Interaction Insights into Carbon Utilization and Element Cycling Functions of Hydrothermarchaeota in Hydrothermal Sediment.</title>
        <authorList>
            <person name="Zhou Z."/>
            <person name="Liu Y."/>
            <person name="Xu W."/>
            <person name="Pan J."/>
            <person name="Luo Z.H."/>
            <person name="Li M."/>
        </authorList>
    </citation>
    <scope>NUCLEOTIDE SEQUENCE [LARGE SCALE GENOMIC DNA]</scope>
    <source>
        <strain evidence="9">HyVt-577</strain>
    </source>
</reference>
<dbReference type="EC" id="1.1.5.3" evidence="6"/>
<evidence type="ECO:0000256" key="2">
    <source>
        <dbReference type="ARBA" id="ARBA00007330"/>
    </source>
</evidence>
<dbReference type="Pfam" id="PF16901">
    <property type="entry name" value="DAO_C"/>
    <property type="match status" value="1"/>
</dbReference>
<evidence type="ECO:0000256" key="1">
    <source>
        <dbReference type="ARBA" id="ARBA00001974"/>
    </source>
</evidence>
<dbReference type="Proteomes" id="UP000885779">
    <property type="component" value="Unassembled WGS sequence"/>
</dbReference>
<dbReference type="GO" id="GO:0004368">
    <property type="term" value="F:glycerol-3-phosphate dehydrogenase (quinone) activity"/>
    <property type="evidence" value="ECO:0007669"/>
    <property type="project" value="UniProtKB-EC"/>
</dbReference>
<evidence type="ECO:0000259" key="8">
    <source>
        <dbReference type="Pfam" id="PF16901"/>
    </source>
</evidence>
<keyword evidence="4" id="KW-0274">FAD</keyword>
<dbReference type="PROSITE" id="PS00978">
    <property type="entry name" value="FAD_G3PDH_2"/>
    <property type="match status" value="1"/>
</dbReference>
<keyword evidence="5 6" id="KW-0560">Oxidoreductase</keyword>
<dbReference type="GO" id="GO:0046168">
    <property type="term" value="P:glycerol-3-phosphate catabolic process"/>
    <property type="evidence" value="ECO:0007669"/>
    <property type="project" value="TreeGrafter"/>
</dbReference>
<comment type="cofactor">
    <cofactor evidence="1 6">
        <name>FAD</name>
        <dbReference type="ChEBI" id="CHEBI:57692"/>
    </cofactor>
</comment>
<accession>A0A7V4U1A7</accession>
<comment type="caution">
    <text evidence="9">The sequence shown here is derived from an EMBL/GenBank/DDBJ whole genome shotgun (WGS) entry which is preliminary data.</text>
</comment>
<dbReference type="PRINTS" id="PR01001">
    <property type="entry name" value="FADG3PDH"/>
</dbReference>
<dbReference type="InterPro" id="IPR006076">
    <property type="entry name" value="FAD-dep_OxRdtase"/>
</dbReference>
<evidence type="ECO:0000256" key="5">
    <source>
        <dbReference type="ARBA" id="ARBA00023002"/>
    </source>
</evidence>
<dbReference type="InterPro" id="IPR000447">
    <property type="entry name" value="G3P_DH_FAD-dep"/>
</dbReference>
<feature type="domain" description="FAD dependent oxidoreductase" evidence="7">
    <location>
        <begin position="16"/>
        <end position="342"/>
    </location>
</feature>
<evidence type="ECO:0000256" key="3">
    <source>
        <dbReference type="ARBA" id="ARBA00022630"/>
    </source>
</evidence>
<keyword evidence="3 6" id="KW-0285">Flavoprotein</keyword>
<evidence type="ECO:0000256" key="6">
    <source>
        <dbReference type="RuleBase" id="RU361217"/>
    </source>
</evidence>
<comment type="catalytic activity">
    <reaction evidence="6">
        <text>a quinone + sn-glycerol 3-phosphate = dihydroxyacetone phosphate + a quinol</text>
        <dbReference type="Rhea" id="RHEA:18977"/>
        <dbReference type="ChEBI" id="CHEBI:24646"/>
        <dbReference type="ChEBI" id="CHEBI:57597"/>
        <dbReference type="ChEBI" id="CHEBI:57642"/>
        <dbReference type="ChEBI" id="CHEBI:132124"/>
        <dbReference type="EC" id="1.1.5.3"/>
    </reaction>
</comment>
<dbReference type="Pfam" id="PF01266">
    <property type="entry name" value="DAO"/>
    <property type="match status" value="1"/>
</dbReference>
<dbReference type="PROSITE" id="PS00977">
    <property type="entry name" value="FAD_G3PDH_1"/>
    <property type="match status" value="1"/>
</dbReference>
<dbReference type="NCBIfam" id="NF008899">
    <property type="entry name" value="PRK12266.1"/>
    <property type="match status" value="1"/>
</dbReference>
<evidence type="ECO:0000313" key="9">
    <source>
        <dbReference type="EMBL" id="HGY55089.1"/>
    </source>
</evidence>